<name>C1N0K4_MICPC</name>
<dbReference type="PANTHER" id="PTHR42760">
    <property type="entry name" value="SHORT-CHAIN DEHYDROGENASES/REDUCTASES FAMILY MEMBER"/>
    <property type="match status" value="1"/>
</dbReference>
<dbReference type="GeneID" id="9687096"/>
<feature type="compositionally biased region" description="Low complexity" evidence="2">
    <location>
        <begin position="1"/>
        <end position="14"/>
    </location>
</feature>
<dbReference type="AlphaFoldDB" id="C1N0K4"/>
<dbReference type="SUPFAM" id="SSF51735">
    <property type="entry name" value="NAD(P)-binding Rossmann-fold domains"/>
    <property type="match status" value="1"/>
</dbReference>
<evidence type="ECO:0000256" key="1">
    <source>
        <dbReference type="ARBA" id="ARBA00006484"/>
    </source>
</evidence>
<dbReference type="Gene3D" id="3.40.50.720">
    <property type="entry name" value="NAD(P)-binding Rossmann-like Domain"/>
    <property type="match status" value="1"/>
</dbReference>
<dbReference type="STRING" id="564608.C1N0K4"/>
<keyword evidence="4" id="KW-1185">Reference proteome</keyword>
<dbReference type="eggNOG" id="KOG1200">
    <property type="taxonomic scope" value="Eukaryota"/>
</dbReference>
<evidence type="ECO:0000313" key="3">
    <source>
        <dbReference type="EMBL" id="EEH54034.1"/>
    </source>
</evidence>
<comment type="similarity">
    <text evidence="1">Belongs to the short-chain dehydrogenases/reductases (SDR) family.</text>
</comment>
<proteinExistence type="inferred from homology"/>
<dbReference type="Pfam" id="PF13561">
    <property type="entry name" value="adh_short_C2"/>
    <property type="match status" value="1"/>
</dbReference>
<dbReference type="FunFam" id="3.40.50.720:FF:000084">
    <property type="entry name" value="Short-chain dehydrogenase reductase"/>
    <property type="match status" value="1"/>
</dbReference>
<reference evidence="3 4" key="1">
    <citation type="journal article" date="2009" name="Science">
        <title>Green evolution and dynamic adaptations revealed by genomes of the marine picoeukaryotes Micromonas.</title>
        <authorList>
            <person name="Worden A.Z."/>
            <person name="Lee J.H."/>
            <person name="Mock T."/>
            <person name="Rouze P."/>
            <person name="Simmons M.P."/>
            <person name="Aerts A.L."/>
            <person name="Allen A.E."/>
            <person name="Cuvelier M.L."/>
            <person name="Derelle E."/>
            <person name="Everett M.V."/>
            <person name="Foulon E."/>
            <person name="Grimwood J."/>
            <person name="Gundlach H."/>
            <person name="Henrissat B."/>
            <person name="Napoli C."/>
            <person name="McDonald S.M."/>
            <person name="Parker M.S."/>
            <person name="Rombauts S."/>
            <person name="Salamov A."/>
            <person name="Von Dassow P."/>
            <person name="Badger J.H."/>
            <person name="Coutinho P.M."/>
            <person name="Demir E."/>
            <person name="Dubchak I."/>
            <person name="Gentemann C."/>
            <person name="Eikrem W."/>
            <person name="Gready J.E."/>
            <person name="John U."/>
            <person name="Lanier W."/>
            <person name="Lindquist E.A."/>
            <person name="Lucas S."/>
            <person name="Mayer K.F."/>
            <person name="Moreau H."/>
            <person name="Not F."/>
            <person name="Otillar R."/>
            <person name="Panaud O."/>
            <person name="Pangilinan J."/>
            <person name="Paulsen I."/>
            <person name="Piegu B."/>
            <person name="Poliakov A."/>
            <person name="Robbens S."/>
            <person name="Schmutz J."/>
            <person name="Toulza E."/>
            <person name="Wyss T."/>
            <person name="Zelensky A."/>
            <person name="Zhou K."/>
            <person name="Armbrust E.V."/>
            <person name="Bhattacharya D."/>
            <person name="Goodenough U.W."/>
            <person name="Van de Peer Y."/>
            <person name="Grigoriev I.V."/>
        </authorList>
    </citation>
    <scope>NUCLEOTIDE SEQUENCE [LARGE SCALE GENOMIC DNA]</scope>
    <source>
        <strain evidence="3 4">CCMP1545</strain>
    </source>
</reference>
<dbReference type="CDD" id="cd05233">
    <property type="entry name" value="SDR_c"/>
    <property type="match status" value="1"/>
</dbReference>
<dbReference type="InterPro" id="IPR036291">
    <property type="entry name" value="NAD(P)-bd_dom_sf"/>
</dbReference>
<dbReference type="KEGG" id="mpp:MICPUCDRAFT_20556"/>
<dbReference type="Proteomes" id="UP000001876">
    <property type="component" value="Unassembled WGS sequence"/>
</dbReference>
<gene>
    <name evidence="3" type="ORF">MICPUCDRAFT_20556</name>
</gene>
<dbReference type="PANTHER" id="PTHR42760:SF40">
    <property type="entry name" value="3-OXOACYL-[ACYL-CARRIER-PROTEIN] REDUCTASE, CHLOROPLASTIC"/>
    <property type="match status" value="1"/>
</dbReference>
<dbReference type="OMA" id="ITAPAMP"/>
<sequence length="324" mass="32805">MPTTAAVARARPAVQTDPRRADARGVRRRAAAQPVSSRHVGGRVQTRTPSRPSRVAAAAAAAAAPPATTDRDVVLITGAAKGIGAACATLLASQGWAVAINHRASSKPDADALVASILASGGHAAAFEADVSQEPDVCAMFEAVRAWGALRGLVNNAGILRGPDGSASVADLNVADVEAIVATNVIGPMLCTREAMKLMSAKLNDDGRARGGSIVNISSGSAVIGRPLLYAASKGALNSFQAGAVDELASHGIRINAVSPGMTNTDLVADVVPTFDFSKIPLGRIGEPEEIAAGVAFLLNETGSYCSGANIRMSGGRPPGTFLG</sequence>
<dbReference type="GO" id="GO:0030497">
    <property type="term" value="P:fatty acid elongation"/>
    <property type="evidence" value="ECO:0007669"/>
    <property type="project" value="TreeGrafter"/>
</dbReference>
<feature type="region of interest" description="Disordered" evidence="2">
    <location>
        <begin position="1"/>
        <end position="52"/>
    </location>
</feature>
<dbReference type="EMBL" id="GG663744">
    <property type="protein sequence ID" value="EEH54034.1"/>
    <property type="molecule type" value="Genomic_DNA"/>
</dbReference>
<accession>C1N0K4</accession>
<dbReference type="OrthoDB" id="294295at2759"/>
<evidence type="ECO:0000256" key="2">
    <source>
        <dbReference type="SAM" id="MobiDB-lite"/>
    </source>
</evidence>
<dbReference type="RefSeq" id="XP_003061404.1">
    <property type="nucleotide sequence ID" value="XM_003061358.1"/>
</dbReference>
<dbReference type="InterPro" id="IPR002347">
    <property type="entry name" value="SDR_fam"/>
</dbReference>
<dbReference type="GO" id="GO:0016616">
    <property type="term" value="F:oxidoreductase activity, acting on the CH-OH group of donors, NAD or NADP as acceptor"/>
    <property type="evidence" value="ECO:0007669"/>
    <property type="project" value="TreeGrafter"/>
</dbReference>
<evidence type="ECO:0000313" key="4">
    <source>
        <dbReference type="Proteomes" id="UP000001876"/>
    </source>
</evidence>
<dbReference type="PRINTS" id="PR00080">
    <property type="entry name" value="SDRFAMILY"/>
</dbReference>
<organism evidence="4">
    <name type="scientific">Micromonas pusilla (strain CCMP1545)</name>
    <name type="common">Picoplanktonic green alga</name>
    <dbReference type="NCBI Taxonomy" id="564608"/>
    <lineage>
        <taxon>Eukaryota</taxon>
        <taxon>Viridiplantae</taxon>
        <taxon>Chlorophyta</taxon>
        <taxon>Mamiellophyceae</taxon>
        <taxon>Mamiellales</taxon>
        <taxon>Mamiellaceae</taxon>
        <taxon>Micromonas</taxon>
    </lineage>
</organism>
<dbReference type="PRINTS" id="PR00081">
    <property type="entry name" value="GDHRDH"/>
</dbReference>
<protein>
    <submittedName>
        <fullName evidence="3">Predicted protein</fullName>
    </submittedName>
</protein>